<feature type="region of interest" description="Disordered" evidence="1">
    <location>
        <begin position="23"/>
        <end position="42"/>
    </location>
</feature>
<evidence type="ECO:0000313" key="2">
    <source>
        <dbReference type="EMBL" id="GAA4949513.1"/>
    </source>
</evidence>
<dbReference type="Proteomes" id="UP001499993">
    <property type="component" value="Unassembled WGS sequence"/>
</dbReference>
<proteinExistence type="predicted"/>
<gene>
    <name evidence="2" type="ORF">GCM10023224_37040</name>
</gene>
<name>A0ABP9GRF5_9ACTN</name>
<protein>
    <submittedName>
        <fullName evidence="2">Uncharacterized protein</fullName>
    </submittedName>
</protein>
<evidence type="ECO:0000313" key="3">
    <source>
        <dbReference type="Proteomes" id="UP001499993"/>
    </source>
</evidence>
<sequence>MTQAAPAQARGPYRRKRIRTSMGWRAAESGGPAAKGAGPRTRRFAPDWGMYAVPTRPRHRREGGGRVCVGAC</sequence>
<keyword evidence="3" id="KW-1185">Reference proteome</keyword>
<reference evidence="3" key="1">
    <citation type="journal article" date="2019" name="Int. J. Syst. Evol. Microbiol.">
        <title>The Global Catalogue of Microorganisms (GCM) 10K type strain sequencing project: providing services to taxonomists for standard genome sequencing and annotation.</title>
        <authorList>
            <consortium name="The Broad Institute Genomics Platform"/>
            <consortium name="The Broad Institute Genome Sequencing Center for Infectious Disease"/>
            <person name="Wu L."/>
            <person name="Ma J."/>
        </authorList>
    </citation>
    <scope>NUCLEOTIDE SEQUENCE [LARGE SCALE GENOMIC DNA]</scope>
    <source>
        <strain evidence="3">JCM 18123</strain>
    </source>
</reference>
<comment type="caution">
    <text evidence="2">The sequence shown here is derived from an EMBL/GenBank/DDBJ whole genome shotgun (WGS) entry which is preliminary data.</text>
</comment>
<accession>A0ABP9GRF5</accession>
<evidence type="ECO:0000256" key="1">
    <source>
        <dbReference type="SAM" id="MobiDB-lite"/>
    </source>
</evidence>
<dbReference type="EMBL" id="BAABIK010000022">
    <property type="protein sequence ID" value="GAA4949513.1"/>
    <property type="molecule type" value="Genomic_DNA"/>
</dbReference>
<organism evidence="2 3">
    <name type="scientific">Streptomonospora halophila</name>
    <dbReference type="NCBI Taxonomy" id="427369"/>
    <lineage>
        <taxon>Bacteria</taxon>
        <taxon>Bacillati</taxon>
        <taxon>Actinomycetota</taxon>
        <taxon>Actinomycetes</taxon>
        <taxon>Streptosporangiales</taxon>
        <taxon>Nocardiopsidaceae</taxon>
        <taxon>Streptomonospora</taxon>
    </lineage>
</organism>